<dbReference type="SUPFAM" id="SSF48498">
    <property type="entry name" value="Tetracyclin repressor-like, C-terminal domain"/>
    <property type="match status" value="1"/>
</dbReference>
<dbReference type="InterPro" id="IPR001647">
    <property type="entry name" value="HTH_TetR"/>
</dbReference>
<feature type="domain" description="HTH tetR-type" evidence="5">
    <location>
        <begin position="4"/>
        <end position="64"/>
    </location>
</feature>
<dbReference type="RefSeq" id="WP_163735910.1">
    <property type="nucleotide sequence ID" value="NZ_AP022610.1"/>
</dbReference>
<dbReference type="AlphaFoldDB" id="A0A7I7XET2"/>
<sequence>MPATTTDDEILRCARSLLIDGGYNGFSYADIAAAVGIRKASIHYYYPTKVDLVRALVARYREEADAGFAEMTRRHPEPVDQLRAYIGFWADCILDGTNTFCLCALLATQIPVLPPEVVTEVKAYFQVLSTWLAAVLENGREQGRFTFSGTAQTEAEKFMAAVHGAMLSARAYSDPAVFTLVTDPLLEAITA</sequence>
<evidence type="ECO:0000256" key="1">
    <source>
        <dbReference type="ARBA" id="ARBA00023015"/>
    </source>
</evidence>
<dbReference type="Proteomes" id="UP000466517">
    <property type="component" value="Chromosome"/>
</dbReference>
<evidence type="ECO:0000256" key="3">
    <source>
        <dbReference type="ARBA" id="ARBA00023163"/>
    </source>
</evidence>
<dbReference type="EMBL" id="AP022610">
    <property type="protein sequence ID" value="BBZ27686.1"/>
    <property type="molecule type" value="Genomic_DNA"/>
</dbReference>
<dbReference type="InterPro" id="IPR009057">
    <property type="entry name" value="Homeodomain-like_sf"/>
</dbReference>
<keyword evidence="7" id="KW-1185">Reference proteome</keyword>
<dbReference type="PROSITE" id="PS50977">
    <property type="entry name" value="HTH_TETR_2"/>
    <property type="match status" value="1"/>
</dbReference>
<dbReference type="PANTHER" id="PTHR47506:SF6">
    <property type="entry name" value="HTH-TYPE TRANSCRIPTIONAL REPRESSOR NEMR"/>
    <property type="match status" value="1"/>
</dbReference>
<dbReference type="PRINTS" id="PR00455">
    <property type="entry name" value="HTHTETR"/>
</dbReference>
<dbReference type="KEGG" id="mmag:MMAD_19810"/>
<evidence type="ECO:0000259" key="5">
    <source>
        <dbReference type="PROSITE" id="PS50977"/>
    </source>
</evidence>
<dbReference type="Gene3D" id="1.10.357.10">
    <property type="entry name" value="Tetracycline Repressor, domain 2"/>
    <property type="match status" value="1"/>
</dbReference>
<dbReference type="SUPFAM" id="SSF46689">
    <property type="entry name" value="Homeodomain-like"/>
    <property type="match status" value="1"/>
</dbReference>
<keyword evidence="1" id="KW-0805">Transcription regulation</keyword>
<dbReference type="PANTHER" id="PTHR47506">
    <property type="entry name" value="TRANSCRIPTIONAL REGULATORY PROTEIN"/>
    <property type="match status" value="1"/>
</dbReference>
<accession>A0A7I7XET2</accession>
<dbReference type="InterPro" id="IPR036271">
    <property type="entry name" value="Tet_transcr_reg_TetR-rel_C_sf"/>
</dbReference>
<feature type="DNA-binding region" description="H-T-H motif" evidence="4">
    <location>
        <begin position="27"/>
        <end position="46"/>
    </location>
</feature>
<dbReference type="Pfam" id="PF00440">
    <property type="entry name" value="TetR_N"/>
    <property type="match status" value="1"/>
</dbReference>
<keyword evidence="3" id="KW-0804">Transcription</keyword>
<evidence type="ECO:0000313" key="6">
    <source>
        <dbReference type="EMBL" id="BBZ27686.1"/>
    </source>
</evidence>
<protein>
    <submittedName>
        <fullName evidence="6">TetR family transcriptional regulator</fullName>
    </submittedName>
</protein>
<evidence type="ECO:0000256" key="2">
    <source>
        <dbReference type="ARBA" id="ARBA00023125"/>
    </source>
</evidence>
<reference evidence="6 7" key="1">
    <citation type="journal article" date="2019" name="Emerg. Microbes Infect.">
        <title>Comprehensive subspecies identification of 175 nontuberculous mycobacteria species based on 7547 genomic profiles.</title>
        <authorList>
            <person name="Matsumoto Y."/>
            <person name="Kinjo T."/>
            <person name="Motooka D."/>
            <person name="Nabeya D."/>
            <person name="Jung N."/>
            <person name="Uechi K."/>
            <person name="Horii T."/>
            <person name="Iida T."/>
            <person name="Fujita J."/>
            <person name="Nakamura S."/>
        </authorList>
    </citation>
    <scope>NUCLEOTIDE SEQUENCE [LARGE SCALE GENOMIC DNA]</scope>
    <source>
        <strain evidence="6 7">JCM 13574</strain>
    </source>
</reference>
<evidence type="ECO:0000313" key="7">
    <source>
        <dbReference type="Proteomes" id="UP000466517"/>
    </source>
</evidence>
<gene>
    <name evidence="6" type="ORF">MMAD_19810</name>
</gene>
<name>A0A7I7XET2_9MYCO</name>
<evidence type="ECO:0000256" key="4">
    <source>
        <dbReference type="PROSITE-ProRule" id="PRU00335"/>
    </source>
</evidence>
<organism evidence="6 7">
    <name type="scientific">Mycolicibacterium madagascariense</name>
    <dbReference type="NCBI Taxonomy" id="212765"/>
    <lineage>
        <taxon>Bacteria</taxon>
        <taxon>Bacillati</taxon>
        <taxon>Actinomycetota</taxon>
        <taxon>Actinomycetes</taxon>
        <taxon>Mycobacteriales</taxon>
        <taxon>Mycobacteriaceae</taxon>
        <taxon>Mycolicibacterium</taxon>
    </lineage>
</organism>
<keyword evidence="2 4" id="KW-0238">DNA-binding</keyword>
<proteinExistence type="predicted"/>
<dbReference type="GO" id="GO:0003677">
    <property type="term" value="F:DNA binding"/>
    <property type="evidence" value="ECO:0007669"/>
    <property type="project" value="UniProtKB-UniRule"/>
</dbReference>